<gene>
    <name evidence="1" type="ORF">PFICI_11926</name>
</gene>
<reference evidence="2" key="1">
    <citation type="journal article" date="2015" name="BMC Genomics">
        <title>Genomic and transcriptomic analysis of the endophytic fungus Pestalotiopsis fici reveals its lifestyle and high potential for synthesis of natural products.</title>
        <authorList>
            <person name="Wang X."/>
            <person name="Zhang X."/>
            <person name="Liu L."/>
            <person name="Xiang M."/>
            <person name="Wang W."/>
            <person name="Sun X."/>
            <person name="Che Y."/>
            <person name="Guo L."/>
            <person name="Liu G."/>
            <person name="Guo L."/>
            <person name="Wang C."/>
            <person name="Yin W.B."/>
            <person name="Stadler M."/>
            <person name="Zhang X."/>
            <person name="Liu X."/>
        </authorList>
    </citation>
    <scope>NUCLEOTIDE SEQUENCE [LARGE SCALE GENOMIC DNA]</scope>
    <source>
        <strain evidence="2">W106-1 / CGMCC3.15140</strain>
    </source>
</reference>
<evidence type="ECO:0000313" key="1">
    <source>
        <dbReference type="EMBL" id="ETS76539.1"/>
    </source>
</evidence>
<evidence type="ECO:0000313" key="2">
    <source>
        <dbReference type="Proteomes" id="UP000030651"/>
    </source>
</evidence>
<protein>
    <submittedName>
        <fullName evidence="1">Uncharacterized protein</fullName>
    </submittedName>
</protein>
<accession>W3WRS8</accession>
<keyword evidence="2" id="KW-1185">Reference proteome</keyword>
<dbReference type="HOGENOM" id="CLU_950304_0_0_1"/>
<dbReference type="EMBL" id="KI912117">
    <property type="protein sequence ID" value="ETS76539.1"/>
    <property type="molecule type" value="Genomic_DNA"/>
</dbReference>
<name>W3WRS8_PESFW</name>
<dbReference type="RefSeq" id="XP_007838698.1">
    <property type="nucleotide sequence ID" value="XM_007840507.1"/>
</dbReference>
<dbReference type="InParanoid" id="W3WRS8"/>
<dbReference type="AlphaFoldDB" id="W3WRS8"/>
<dbReference type="Proteomes" id="UP000030651">
    <property type="component" value="Unassembled WGS sequence"/>
</dbReference>
<dbReference type="GeneID" id="19276939"/>
<sequence length="293" mass="33956">MDDNRLFRLLLGSEQHLRAHLEDIKARASRQPDHDQLASVFRASAVDLMMLFRSHYCGRLVDIGIRWLISEILESVALSFLGEVEVYKFKYQVRIPWGAYEVADLGHLIDLFAALDMDVDGYFNILCSNGRHYSRNLVGATYLFAPHCPPGPPRFVEIRNRYFTVRLPAEMMWDEAVKLKQNVQPLLRVAVQLIPSPLSLRFKPYLTDKYAPEHSRHIIGMRRYADALGHLERWIAILTLACYLWHSLDHLIPIHSDGNNAINVDKGIRDRRWTQPLLALSPFFSRYLGYDQI</sequence>
<proteinExistence type="predicted"/>
<dbReference type="KEGG" id="pfy:PFICI_11926"/>
<organism evidence="1 2">
    <name type="scientific">Pestalotiopsis fici (strain W106-1 / CGMCC3.15140)</name>
    <dbReference type="NCBI Taxonomy" id="1229662"/>
    <lineage>
        <taxon>Eukaryota</taxon>
        <taxon>Fungi</taxon>
        <taxon>Dikarya</taxon>
        <taxon>Ascomycota</taxon>
        <taxon>Pezizomycotina</taxon>
        <taxon>Sordariomycetes</taxon>
        <taxon>Xylariomycetidae</taxon>
        <taxon>Amphisphaeriales</taxon>
        <taxon>Sporocadaceae</taxon>
        <taxon>Pestalotiopsis</taxon>
    </lineage>
</organism>